<accession>A0ABV9N5G0</accession>
<dbReference type="GO" id="GO:0016787">
    <property type="term" value="F:hydrolase activity"/>
    <property type="evidence" value="ECO:0007669"/>
    <property type="project" value="UniProtKB-KW"/>
</dbReference>
<dbReference type="InterPro" id="IPR017308">
    <property type="entry name" value="Pept_S8_subtilisin_bacteroid"/>
</dbReference>
<dbReference type="InterPro" id="IPR015500">
    <property type="entry name" value="Peptidase_S8_subtilisin-rel"/>
</dbReference>
<feature type="domain" description="Peptidase S8/S53" evidence="7">
    <location>
        <begin position="80"/>
        <end position="493"/>
    </location>
</feature>
<evidence type="ECO:0000259" key="7">
    <source>
        <dbReference type="Pfam" id="PF00082"/>
    </source>
</evidence>
<evidence type="ECO:0000313" key="8">
    <source>
        <dbReference type="EMBL" id="MFC4722820.1"/>
    </source>
</evidence>
<dbReference type="PANTHER" id="PTHR43399:SF4">
    <property type="entry name" value="CELL WALL-ASSOCIATED PROTEASE"/>
    <property type="match status" value="1"/>
</dbReference>
<proteinExistence type="inferred from homology"/>
<evidence type="ECO:0000256" key="1">
    <source>
        <dbReference type="ARBA" id="ARBA00011073"/>
    </source>
</evidence>
<dbReference type="InterPro" id="IPR051048">
    <property type="entry name" value="Peptidase_S8/S53_subtilisin"/>
</dbReference>
<dbReference type="PANTHER" id="PTHR43399">
    <property type="entry name" value="SUBTILISIN-RELATED"/>
    <property type="match status" value="1"/>
</dbReference>
<feature type="active site" description="Charge relay system" evidence="5">
    <location>
        <position position="460"/>
    </location>
</feature>
<keyword evidence="2 5" id="KW-0645">Protease</keyword>
<protein>
    <submittedName>
        <fullName evidence="8">S8 family peptidase</fullName>
        <ecNumber evidence="8">3.4.-.-</ecNumber>
    </submittedName>
</protein>
<dbReference type="InterPro" id="IPR023827">
    <property type="entry name" value="Peptidase_S8_Asp-AS"/>
</dbReference>
<dbReference type="InterPro" id="IPR036852">
    <property type="entry name" value="Peptidase_S8/S53_dom_sf"/>
</dbReference>
<dbReference type="Proteomes" id="UP001595953">
    <property type="component" value="Unassembled WGS sequence"/>
</dbReference>
<dbReference type="RefSeq" id="WP_387963659.1">
    <property type="nucleotide sequence ID" value="NZ_JBHSGP010000014.1"/>
</dbReference>
<organism evidence="8 9">
    <name type="scientific">Geojedonia litorea</name>
    <dbReference type="NCBI Taxonomy" id="1268269"/>
    <lineage>
        <taxon>Bacteria</taxon>
        <taxon>Pseudomonadati</taxon>
        <taxon>Bacteroidota</taxon>
        <taxon>Flavobacteriia</taxon>
        <taxon>Flavobacteriales</taxon>
        <taxon>Flavobacteriaceae</taxon>
        <taxon>Geojedonia</taxon>
    </lineage>
</organism>
<dbReference type="PROSITE" id="PS51892">
    <property type="entry name" value="SUBTILASE"/>
    <property type="match status" value="1"/>
</dbReference>
<dbReference type="PROSITE" id="PS00138">
    <property type="entry name" value="SUBTILASE_SER"/>
    <property type="match status" value="1"/>
</dbReference>
<feature type="active site" description="Charge relay system" evidence="5">
    <location>
        <position position="290"/>
    </location>
</feature>
<dbReference type="InterPro" id="IPR000209">
    <property type="entry name" value="Peptidase_S8/S53_dom"/>
</dbReference>
<comment type="similarity">
    <text evidence="1 5 6">Belongs to the peptidase S8 family.</text>
</comment>
<reference evidence="9" key="1">
    <citation type="journal article" date="2019" name="Int. J. Syst. Evol. Microbiol.">
        <title>The Global Catalogue of Microorganisms (GCM) 10K type strain sequencing project: providing services to taxonomists for standard genome sequencing and annotation.</title>
        <authorList>
            <consortium name="The Broad Institute Genomics Platform"/>
            <consortium name="The Broad Institute Genome Sequencing Center for Infectious Disease"/>
            <person name="Wu L."/>
            <person name="Ma J."/>
        </authorList>
    </citation>
    <scope>NUCLEOTIDE SEQUENCE [LARGE SCALE GENOMIC DNA]</scope>
    <source>
        <strain evidence="9">CCUG 63682</strain>
    </source>
</reference>
<dbReference type="Gene3D" id="3.40.50.200">
    <property type="entry name" value="Peptidase S8/S53 domain"/>
    <property type="match status" value="2"/>
</dbReference>
<dbReference type="CDD" id="cd07483">
    <property type="entry name" value="Peptidases_S8_Subtilisin_Novo-like"/>
    <property type="match status" value="1"/>
</dbReference>
<sequence>MKIILKPIVFLCIALLTLDSCKSTSVISTPIEAIDNIPLKVSELTEDELKVWGHLDLAKDTIPGMSLDKAYNDIIKNKKGETTIVAVIDTGIDIDHEDLNEVIWTNQGEIPNNGKDDDQNGYVDDIHGWNFLGDAYEEQLEYVRLLASGDTANPRYKEAQAEYEQEYQKNLNLKTQFEQIYQVIKNADEEISKHLGKKIYTKEEVDAIVPKTQAMSQSVYMVQQTFAFGVESVTEALEAIKSDLNELNKTLNYNLNKDFNGRTTGDDVNNIADTNYGNNNVKPTGEGETHGTHVAGIIAAQRDNNIGAKGVANNVKIMSLRVVSNGDEYDKDVALAIRYAADNGAKVVNMSFGKYYSPHSEWVRDAIVYAAKKDVLLVTGAGNESLDLDIKSNFPNDQINNGPEISDNYLSVGALNPKYGAEMVADYSNYGKINVDVFAPGSNIYSTFPNNNYESISGTSMACPGVAGVAALIRSQYPHLTASQVKHIIMSSGLTLTTKVIVGGNSNEVKPLNELSKSGKIVNAYNALIMASKQ</sequence>
<dbReference type="EMBL" id="JBHSGP010000014">
    <property type="protein sequence ID" value="MFC4722820.1"/>
    <property type="molecule type" value="Genomic_DNA"/>
</dbReference>
<keyword evidence="9" id="KW-1185">Reference proteome</keyword>
<dbReference type="PRINTS" id="PR00723">
    <property type="entry name" value="SUBTILISIN"/>
</dbReference>
<dbReference type="Pfam" id="PF00082">
    <property type="entry name" value="Peptidase_S8"/>
    <property type="match status" value="1"/>
</dbReference>
<dbReference type="PROSITE" id="PS00136">
    <property type="entry name" value="SUBTILASE_ASP"/>
    <property type="match status" value="1"/>
</dbReference>
<dbReference type="EC" id="3.4.-.-" evidence="8"/>
<evidence type="ECO:0000256" key="6">
    <source>
        <dbReference type="RuleBase" id="RU003355"/>
    </source>
</evidence>
<dbReference type="InterPro" id="IPR023828">
    <property type="entry name" value="Peptidase_S8_Ser-AS"/>
</dbReference>
<dbReference type="InterPro" id="IPR022398">
    <property type="entry name" value="Peptidase_S8_His-AS"/>
</dbReference>
<feature type="active site" description="Charge relay system" evidence="5">
    <location>
        <position position="89"/>
    </location>
</feature>
<keyword evidence="4 5" id="KW-0720">Serine protease</keyword>
<evidence type="ECO:0000256" key="3">
    <source>
        <dbReference type="ARBA" id="ARBA00022801"/>
    </source>
</evidence>
<dbReference type="PROSITE" id="PS00137">
    <property type="entry name" value="SUBTILASE_HIS"/>
    <property type="match status" value="1"/>
</dbReference>
<evidence type="ECO:0000256" key="5">
    <source>
        <dbReference type="PROSITE-ProRule" id="PRU01240"/>
    </source>
</evidence>
<dbReference type="InterPro" id="IPR034080">
    <property type="entry name" value="Protease_P7-like_dom"/>
</dbReference>
<evidence type="ECO:0000256" key="4">
    <source>
        <dbReference type="ARBA" id="ARBA00022825"/>
    </source>
</evidence>
<dbReference type="PIRSF" id="PIRSF037892">
    <property type="entry name" value="Subtilisin_rel_SRU_0565"/>
    <property type="match status" value="1"/>
</dbReference>
<name>A0ABV9N5G0_9FLAO</name>
<dbReference type="SUPFAM" id="SSF52743">
    <property type="entry name" value="Subtilisin-like"/>
    <property type="match status" value="1"/>
</dbReference>
<evidence type="ECO:0000256" key="2">
    <source>
        <dbReference type="ARBA" id="ARBA00022670"/>
    </source>
</evidence>
<gene>
    <name evidence="8" type="ORF">ACFO5O_10840</name>
</gene>
<keyword evidence="3 5" id="KW-0378">Hydrolase</keyword>
<evidence type="ECO:0000313" key="9">
    <source>
        <dbReference type="Proteomes" id="UP001595953"/>
    </source>
</evidence>
<comment type="caution">
    <text evidence="8">The sequence shown here is derived from an EMBL/GenBank/DDBJ whole genome shotgun (WGS) entry which is preliminary data.</text>
</comment>